<protein>
    <submittedName>
        <fullName evidence="1">Uncharacterized protein</fullName>
    </submittedName>
</protein>
<keyword evidence="2" id="KW-1185">Reference proteome</keyword>
<accession>A0AA88AYM3</accession>
<evidence type="ECO:0000313" key="2">
    <source>
        <dbReference type="Proteomes" id="UP001187192"/>
    </source>
</evidence>
<dbReference type="Proteomes" id="UP001187192">
    <property type="component" value="Unassembled WGS sequence"/>
</dbReference>
<proteinExistence type="predicted"/>
<sequence length="198" mass="22330">MNHHHVIMKVPFVTSPNNYSVSIAHPNPANPSDDQLLQESSSVISSCKYQNPSSVIWSADHILHEQNPTSLIKSTSQLPSKQILNIQTHPPQNPSGSERIIEENCLWEICSFEPASSIKQNEGTTLHHDDQRNSDKASNIEEMNIDHDQKMNAKNEDAAIESTNYNFDFDHFVDSSLLSCGMYCHLSPIVDHSAWNFF</sequence>
<organism evidence="1 2">
    <name type="scientific">Ficus carica</name>
    <name type="common">Common fig</name>
    <dbReference type="NCBI Taxonomy" id="3494"/>
    <lineage>
        <taxon>Eukaryota</taxon>
        <taxon>Viridiplantae</taxon>
        <taxon>Streptophyta</taxon>
        <taxon>Embryophyta</taxon>
        <taxon>Tracheophyta</taxon>
        <taxon>Spermatophyta</taxon>
        <taxon>Magnoliopsida</taxon>
        <taxon>eudicotyledons</taxon>
        <taxon>Gunneridae</taxon>
        <taxon>Pentapetalae</taxon>
        <taxon>rosids</taxon>
        <taxon>fabids</taxon>
        <taxon>Rosales</taxon>
        <taxon>Moraceae</taxon>
        <taxon>Ficeae</taxon>
        <taxon>Ficus</taxon>
    </lineage>
</organism>
<comment type="caution">
    <text evidence="1">The sequence shown here is derived from an EMBL/GenBank/DDBJ whole genome shotgun (WGS) entry which is preliminary data.</text>
</comment>
<dbReference type="AlphaFoldDB" id="A0AA88AYM3"/>
<reference evidence="1" key="1">
    <citation type="submission" date="2023-07" db="EMBL/GenBank/DDBJ databases">
        <title>draft genome sequence of fig (Ficus carica).</title>
        <authorList>
            <person name="Takahashi T."/>
            <person name="Nishimura K."/>
        </authorList>
    </citation>
    <scope>NUCLEOTIDE SEQUENCE</scope>
</reference>
<evidence type="ECO:0000313" key="1">
    <source>
        <dbReference type="EMBL" id="GMN56101.1"/>
    </source>
</evidence>
<dbReference type="EMBL" id="BTGU01000061">
    <property type="protein sequence ID" value="GMN56101.1"/>
    <property type="molecule type" value="Genomic_DNA"/>
</dbReference>
<name>A0AA88AYM3_FICCA</name>
<gene>
    <name evidence="1" type="ORF">TIFTF001_025215</name>
</gene>